<feature type="binding site" evidence="9">
    <location>
        <position position="140"/>
    </location>
    <ligand>
        <name>Zn(2+)</name>
        <dbReference type="ChEBI" id="CHEBI:29105"/>
        <note>ligand shared between dimeric partners</note>
    </ligand>
</feature>
<dbReference type="PROSITE" id="PS51819">
    <property type="entry name" value="VOC"/>
    <property type="match status" value="1"/>
</dbReference>
<keyword evidence="6 9" id="KW-0862">Zinc</keyword>
<dbReference type="UniPathway" id="UPA00619">
    <property type="reaction ID" value="UER00675"/>
</dbReference>
<dbReference type="Pfam" id="PF00903">
    <property type="entry name" value="Glyoxalase"/>
    <property type="match status" value="1"/>
</dbReference>
<evidence type="ECO:0000256" key="5">
    <source>
        <dbReference type="ARBA" id="ARBA00022723"/>
    </source>
</evidence>
<evidence type="ECO:0000256" key="7">
    <source>
        <dbReference type="ARBA" id="ARBA00023239"/>
    </source>
</evidence>
<keyword evidence="4 10" id="KW-0533">Nickel</keyword>
<dbReference type="Gene3D" id="3.10.180.10">
    <property type="entry name" value="2,3-Dihydroxybiphenyl 1,2-Dioxygenase, domain 1"/>
    <property type="match status" value="1"/>
</dbReference>
<feature type="domain" description="VOC" evidence="12">
    <location>
        <begin position="42"/>
        <end position="190"/>
    </location>
</feature>
<feature type="active site" description="Proton donor/acceptor" evidence="8">
    <location>
        <position position="186"/>
    </location>
</feature>
<dbReference type="EMBL" id="JACHXL010000002">
    <property type="protein sequence ID" value="MBB3106706.1"/>
    <property type="molecule type" value="Genomic_DNA"/>
</dbReference>
<dbReference type="PANTHER" id="PTHR10374">
    <property type="entry name" value="LACTOYLGLUTATHIONE LYASE GLYOXALASE I"/>
    <property type="match status" value="1"/>
</dbReference>
<dbReference type="GO" id="GO:0046872">
    <property type="term" value="F:metal ion binding"/>
    <property type="evidence" value="ECO:0007669"/>
    <property type="project" value="UniProtKB-UniRule"/>
</dbReference>
<gene>
    <name evidence="13" type="ORF">FHS24_001207</name>
</gene>
<dbReference type="InterPro" id="IPR004361">
    <property type="entry name" value="Glyoxalase_1"/>
</dbReference>
<comment type="similarity">
    <text evidence="2 10">Belongs to the glyoxalase I family.</text>
</comment>
<sequence length="194" mass="21667">MTDLESLNSNQATNNQKPIAQPASSVKTDGIQPISAQTTGYTFNHTMLRVKDPARSLAFYTGVLGMTLLAVKKFPAMGFDLYFLAKLTESERENLPAGDDLEIFAFRQRGILELTHNYGTETQADFSYHDGNGEPQGFGHICFSVPNLDEAVAWFDENNVEFKKRPDEGSMKNIVFIKDVDGYWIEIVQADLMG</sequence>
<dbReference type="EC" id="4.4.1.5" evidence="3 10"/>
<evidence type="ECO:0000259" key="12">
    <source>
        <dbReference type="PROSITE" id="PS51819"/>
    </source>
</evidence>
<evidence type="ECO:0000256" key="9">
    <source>
        <dbReference type="PIRSR" id="PIRSR604361-3"/>
    </source>
</evidence>
<keyword evidence="5 9" id="KW-0479">Metal-binding</keyword>
<dbReference type="InterPro" id="IPR018146">
    <property type="entry name" value="Glyoxalase_1_CS"/>
</dbReference>
<dbReference type="InterPro" id="IPR037523">
    <property type="entry name" value="VOC_core"/>
</dbReference>
<feature type="binding site" evidence="9">
    <location>
        <position position="186"/>
    </location>
    <ligand>
        <name>Zn(2+)</name>
        <dbReference type="ChEBI" id="CHEBI:29105"/>
        <note>ligand shared between dimeric partners</note>
    </ligand>
</feature>
<dbReference type="AlphaFoldDB" id="A0A839TE64"/>
<name>A0A839TE64_9GAMM</name>
<dbReference type="CDD" id="cd07233">
    <property type="entry name" value="GlxI_Zn"/>
    <property type="match status" value="1"/>
</dbReference>
<feature type="binding site" evidence="9">
    <location>
        <position position="113"/>
    </location>
    <ligand>
        <name>Zn(2+)</name>
        <dbReference type="ChEBI" id="CHEBI:29105"/>
        <note>ligand shared between dimeric partners</note>
    </ligand>
</feature>
<evidence type="ECO:0000256" key="10">
    <source>
        <dbReference type="RuleBase" id="RU361179"/>
    </source>
</evidence>
<protein>
    <recommendedName>
        <fullName evidence="3 10">Lactoylglutathione lyase</fullName>
        <ecNumber evidence="3 10">4.4.1.5</ecNumber>
    </recommendedName>
    <alternativeName>
        <fullName evidence="10">Glyoxalase I</fullName>
    </alternativeName>
</protein>
<evidence type="ECO:0000256" key="2">
    <source>
        <dbReference type="ARBA" id="ARBA00010363"/>
    </source>
</evidence>
<comment type="function">
    <text evidence="10">Catalyzes the conversion of hemimercaptal, formed from methylglyoxal and glutathione, to S-lactoylglutathione.</text>
</comment>
<comment type="cofactor">
    <cofactor evidence="9">
        <name>Zn(2+)</name>
        <dbReference type="ChEBI" id="CHEBI:29105"/>
    </cofactor>
    <text evidence="9">Binds 1 zinc ion per subunit. In the homodimer, two zinc ions are bound between subunits.</text>
</comment>
<comment type="catalytic activity">
    <reaction evidence="10">
        <text>(R)-S-lactoylglutathione = methylglyoxal + glutathione</text>
        <dbReference type="Rhea" id="RHEA:19069"/>
        <dbReference type="ChEBI" id="CHEBI:17158"/>
        <dbReference type="ChEBI" id="CHEBI:57474"/>
        <dbReference type="ChEBI" id="CHEBI:57925"/>
        <dbReference type="EC" id="4.4.1.5"/>
    </reaction>
</comment>
<feature type="compositionally biased region" description="Polar residues" evidence="11">
    <location>
        <begin position="1"/>
        <end position="27"/>
    </location>
</feature>
<reference evidence="13 14" key="1">
    <citation type="submission" date="2020-08" db="EMBL/GenBank/DDBJ databases">
        <title>Genomic Encyclopedia of Type Strains, Phase III (KMG-III): the genomes of soil and plant-associated and newly described type strains.</title>
        <authorList>
            <person name="Whitman W."/>
        </authorList>
    </citation>
    <scope>NUCLEOTIDE SEQUENCE [LARGE SCALE GENOMIC DNA]</scope>
    <source>
        <strain evidence="13 14">CECT 5885</strain>
    </source>
</reference>
<dbReference type="PROSITE" id="PS00934">
    <property type="entry name" value="GLYOXALASE_I_1"/>
    <property type="match status" value="1"/>
</dbReference>
<evidence type="ECO:0000256" key="3">
    <source>
        <dbReference type="ARBA" id="ARBA00012081"/>
    </source>
</evidence>
<proteinExistence type="inferred from homology"/>
<dbReference type="Proteomes" id="UP000588111">
    <property type="component" value="Unassembled WGS sequence"/>
</dbReference>
<evidence type="ECO:0000256" key="8">
    <source>
        <dbReference type="PIRSR" id="PIRSR604361-1"/>
    </source>
</evidence>
<dbReference type="RefSeq" id="WP_183619698.1">
    <property type="nucleotide sequence ID" value="NZ_CAJHAH010000001.1"/>
</dbReference>
<keyword evidence="7 10" id="KW-0456">Lyase</keyword>
<accession>A0A839TE64</accession>
<comment type="caution">
    <text evidence="13">The sequence shown here is derived from an EMBL/GenBank/DDBJ whole genome shotgun (WGS) entry which is preliminary data.</text>
</comment>
<keyword evidence="14" id="KW-1185">Reference proteome</keyword>
<dbReference type="InterPro" id="IPR004360">
    <property type="entry name" value="Glyas_Fos-R_dOase_dom"/>
</dbReference>
<evidence type="ECO:0000256" key="11">
    <source>
        <dbReference type="SAM" id="MobiDB-lite"/>
    </source>
</evidence>
<dbReference type="PANTHER" id="PTHR10374:SF30">
    <property type="entry name" value="LACTOYLGLUTATHIONE LYASE"/>
    <property type="match status" value="1"/>
</dbReference>
<evidence type="ECO:0000256" key="6">
    <source>
        <dbReference type="ARBA" id="ARBA00022833"/>
    </source>
</evidence>
<feature type="region of interest" description="Disordered" evidence="11">
    <location>
        <begin position="1"/>
        <end position="30"/>
    </location>
</feature>
<dbReference type="GO" id="GO:0004462">
    <property type="term" value="F:lactoylglutathione lyase activity"/>
    <property type="evidence" value="ECO:0007669"/>
    <property type="project" value="UniProtKB-UniRule"/>
</dbReference>
<dbReference type="NCBIfam" id="TIGR00068">
    <property type="entry name" value="glyox_I"/>
    <property type="match status" value="1"/>
</dbReference>
<evidence type="ECO:0000256" key="1">
    <source>
        <dbReference type="ARBA" id="ARBA00005008"/>
    </source>
</evidence>
<comment type="pathway">
    <text evidence="1 10">Secondary metabolite metabolism; methylglyoxal degradation; (R)-lactate from methylglyoxal: step 1/2.</text>
</comment>
<dbReference type="PROSITE" id="PS00935">
    <property type="entry name" value="GLYOXALASE_I_2"/>
    <property type="match status" value="1"/>
</dbReference>
<evidence type="ECO:0000313" key="14">
    <source>
        <dbReference type="Proteomes" id="UP000588111"/>
    </source>
</evidence>
<dbReference type="InterPro" id="IPR029068">
    <property type="entry name" value="Glyas_Bleomycin-R_OHBP_Dase"/>
</dbReference>
<evidence type="ECO:0000313" key="13">
    <source>
        <dbReference type="EMBL" id="MBB3106706.1"/>
    </source>
</evidence>
<comment type="cofactor">
    <cofactor evidence="10">
        <name>Ni(2+)</name>
        <dbReference type="ChEBI" id="CHEBI:49786"/>
    </cofactor>
    <text evidence="10">Binds 1 nickel ion per subunit.</text>
</comment>
<dbReference type="SUPFAM" id="SSF54593">
    <property type="entry name" value="Glyoxalase/Bleomycin resistance protein/Dihydroxybiphenyl dioxygenase"/>
    <property type="match status" value="1"/>
</dbReference>
<organism evidence="13 14">
    <name type="scientific">Psychrobacter luti</name>
    <dbReference type="NCBI Taxonomy" id="198481"/>
    <lineage>
        <taxon>Bacteria</taxon>
        <taxon>Pseudomonadati</taxon>
        <taxon>Pseudomonadota</taxon>
        <taxon>Gammaproteobacteria</taxon>
        <taxon>Moraxellales</taxon>
        <taxon>Moraxellaceae</taxon>
        <taxon>Psychrobacter</taxon>
    </lineage>
</organism>
<evidence type="ECO:0000256" key="4">
    <source>
        <dbReference type="ARBA" id="ARBA00022596"/>
    </source>
</evidence>